<dbReference type="Gene3D" id="3.30.1180.20">
    <property type="entry name" value="Dihydroxyacetone kinase, domain 2"/>
    <property type="match status" value="1"/>
</dbReference>
<comment type="caution">
    <text evidence="2">The sequence shown here is derived from an EMBL/GenBank/DDBJ whole genome shotgun (WGS) entry which is preliminary data.</text>
</comment>
<dbReference type="PROSITE" id="PS51481">
    <property type="entry name" value="DHAK"/>
    <property type="match status" value="1"/>
</dbReference>
<proteinExistence type="predicted"/>
<dbReference type="InterPro" id="IPR004006">
    <property type="entry name" value="DhaK_dom"/>
</dbReference>
<sequence length="329" mass="35395">MVKKIMNEPQNIVDEMLEGFVFAHEEIEWFPNYRVVALKEKKKGKVGIMSVGGSGHEPAHAGYVGKGMLDAAVAGNLFASPSPDQMLKAMEEINTGAGVLVVLKNYSGDLMNYSVAKELAQMKGIEVECVVVKDDVAVPDSTYSTGRRGIAGTIFVHKIAGAKANEGASLQEVKEAAEIANANIRSIGMSMTACTLPGLDKPGFTVADDEIEIGMGIHGEPGIQKTKIKKASELAEIMLAKIIEDYDYSESEIALMINGLGATPLMELYVFAGCIQKLLKAKRISAHKVLVGNYMTSLDMAGCSITMFKLDKQTKRLLDAPCNTPGLKF</sequence>
<dbReference type="GO" id="GO:0047324">
    <property type="term" value="F:phosphoenolpyruvate-glycerone phosphotransferase activity"/>
    <property type="evidence" value="ECO:0007669"/>
    <property type="project" value="UniProtKB-EC"/>
</dbReference>
<dbReference type="SUPFAM" id="SSF82549">
    <property type="entry name" value="DAK1/DegV-like"/>
    <property type="match status" value="1"/>
</dbReference>
<dbReference type="Proteomes" id="UP001652409">
    <property type="component" value="Unassembled WGS sequence"/>
</dbReference>
<gene>
    <name evidence="2" type="primary">dhaK</name>
    <name evidence="2" type="ORF">OCV61_15955</name>
</gene>
<dbReference type="NCBIfam" id="TIGR02363">
    <property type="entry name" value="dhaK1"/>
    <property type="match status" value="1"/>
</dbReference>
<reference evidence="2 3" key="1">
    <citation type="journal article" date="2021" name="ISME Commun">
        <title>Automated analysis of genomic sequences facilitates high-throughput and comprehensive description of bacteria.</title>
        <authorList>
            <person name="Hitch T.C.A."/>
        </authorList>
    </citation>
    <scope>NUCLEOTIDE SEQUENCE [LARGE SCALE GENOMIC DNA]</scope>
    <source>
        <strain evidence="2 3">Sanger_23</strain>
    </source>
</reference>
<name>A0ABT2TXD8_9FIRM</name>
<dbReference type="EMBL" id="JAOQJL010000043">
    <property type="protein sequence ID" value="MCU6766875.1"/>
    <property type="molecule type" value="Genomic_DNA"/>
</dbReference>
<keyword evidence="2" id="KW-0418">Kinase</keyword>
<dbReference type="EC" id="2.7.1.121" evidence="2"/>
<evidence type="ECO:0000259" key="1">
    <source>
        <dbReference type="PROSITE" id="PS51481"/>
    </source>
</evidence>
<dbReference type="PANTHER" id="PTHR28629:SF4">
    <property type="entry name" value="TRIOKINASE_FMN CYCLASE"/>
    <property type="match status" value="1"/>
</dbReference>
<dbReference type="PANTHER" id="PTHR28629">
    <property type="entry name" value="TRIOKINASE/FMN CYCLASE"/>
    <property type="match status" value="1"/>
</dbReference>
<evidence type="ECO:0000313" key="2">
    <source>
        <dbReference type="EMBL" id="MCU6766875.1"/>
    </source>
</evidence>
<dbReference type="InterPro" id="IPR050861">
    <property type="entry name" value="Dihydroxyacetone_Kinase"/>
</dbReference>
<keyword evidence="3" id="KW-1185">Reference proteome</keyword>
<dbReference type="Gene3D" id="3.40.50.10440">
    <property type="entry name" value="Dihydroxyacetone kinase, domain 1"/>
    <property type="match status" value="1"/>
</dbReference>
<dbReference type="InterPro" id="IPR012736">
    <property type="entry name" value="DhaK_1"/>
</dbReference>
<evidence type="ECO:0000313" key="3">
    <source>
        <dbReference type="Proteomes" id="UP001652409"/>
    </source>
</evidence>
<dbReference type="Pfam" id="PF02733">
    <property type="entry name" value="Dak1"/>
    <property type="match status" value="1"/>
</dbReference>
<protein>
    <submittedName>
        <fullName evidence="2">Dihydroxyacetone kinase subunit DhaK</fullName>
        <ecNumber evidence="2">2.7.1.121</ecNumber>
    </submittedName>
</protein>
<keyword evidence="2" id="KW-0808">Transferase</keyword>
<organism evidence="2 3">
    <name type="scientific">Blautia ammoniilytica</name>
    <dbReference type="NCBI Taxonomy" id="2981782"/>
    <lineage>
        <taxon>Bacteria</taxon>
        <taxon>Bacillati</taxon>
        <taxon>Bacillota</taxon>
        <taxon>Clostridia</taxon>
        <taxon>Lachnospirales</taxon>
        <taxon>Lachnospiraceae</taxon>
        <taxon>Blautia</taxon>
    </lineage>
</organism>
<accession>A0ABT2TXD8</accession>
<feature type="domain" description="DhaK" evidence="1">
    <location>
        <begin position="8"/>
        <end position="327"/>
    </location>
</feature>
<dbReference type="RefSeq" id="WP_158422646.1">
    <property type="nucleotide sequence ID" value="NZ_JAOQJL010000043.1"/>
</dbReference>